<proteinExistence type="predicted"/>
<keyword evidence="2" id="KW-1185">Reference proteome</keyword>
<gene>
    <name evidence="1" type="ORF">PVK06_011611</name>
</gene>
<protein>
    <recommendedName>
        <fullName evidence="3">Secreted protein</fullName>
    </recommendedName>
</protein>
<name>A0ABR0QA93_GOSAR</name>
<reference evidence="1 2" key="1">
    <citation type="submission" date="2023-03" db="EMBL/GenBank/DDBJ databases">
        <title>WGS of Gossypium arboreum.</title>
        <authorList>
            <person name="Yu D."/>
        </authorList>
    </citation>
    <scope>NUCLEOTIDE SEQUENCE [LARGE SCALE GENOMIC DNA]</scope>
    <source>
        <tissue evidence="1">Leaf</tissue>
    </source>
</reference>
<evidence type="ECO:0000313" key="2">
    <source>
        <dbReference type="Proteomes" id="UP001358586"/>
    </source>
</evidence>
<accession>A0ABR0QA93</accession>
<comment type="caution">
    <text evidence="1">The sequence shown here is derived from an EMBL/GenBank/DDBJ whole genome shotgun (WGS) entry which is preliminary data.</text>
</comment>
<dbReference type="Proteomes" id="UP001358586">
    <property type="component" value="Chromosome 4"/>
</dbReference>
<sequence>MVNIAKFWLTQIGVANWLFKWSIFVHRGRDTDMCLSRVRHTVMLHRRVSPGVSYNGKLGSSTAMAHGCVASRVSQVRFDHSQSTQACLVAV</sequence>
<dbReference type="EMBL" id="JARKNE010000004">
    <property type="protein sequence ID" value="KAK5835897.1"/>
    <property type="molecule type" value="Genomic_DNA"/>
</dbReference>
<organism evidence="1 2">
    <name type="scientific">Gossypium arboreum</name>
    <name type="common">Tree cotton</name>
    <name type="synonym">Gossypium nanking</name>
    <dbReference type="NCBI Taxonomy" id="29729"/>
    <lineage>
        <taxon>Eukaryota</taxon>
        <taxon>Viridiplantae</taxon>
        <taxon>Streptophyta</taxon>
        <taxon>Embryophyta</taxon>
        <taxon>Tracheophyta</taxon>
        <taxon>Spermatophyta</taxon>
        <taxon>Magnoliopsida</taxon>
        <taxon>eudicotyledons</taxon>
        <taxon>Gunneridae</taxon>
        <taxon>Pentapetalae</taxon>
        <taxon>rosids</taxon>
        <taxon>malvids</taxon>
        <taxon>Malvales</taxon>
        <taxon>Malvaceae</taxon>
        <taxon>Malvoideae</taxon>
        <taxon>Gossypium</taxon>
    </lineage>
</organism>
<evidence type="ECO:0008006" key="3">
    <source>
        <dbReference type="Google" id="ProtNLM"/>
    </source>
</evidence>
<evidence type="ECO:0000313" key="1">
    <source>
        <dbReference type="EMBL" id="KAK5835897.1"/>
    </source>
</evidence>